<proteinExistence type="predicted"/>
<sequence>MPLNQHQQLVEHLPEQLFPRRVAYQLLQEHLRWRSLREATRRLVRLGRSWLQGGVHLWKQQETFGRKRRIREIRMLNYSKHSTLIHWL</sequence>
<evidence type="ECO:0000313" key="1">
    <source>
        <dbReference type="EMBL" id="VVC91443.1"/>
    </source>
</evidence>
<dbReference type="Proteomes" id="UP000324832">
    <property type="component" value="Unassembled WGS sequence"/>
</dbReference>
<reference evidence="1 2" key="1">
    <citation type="submission" date="2017-07" db="EMBL/GenBank/DDBJ databases">
        <authorList>
            <person name="Talla V."/>
            <person name="Backstrom N."/>
        </authorList>
    </citation>
    <scope>NUCLEOTIDE SEQUENCE [LARGE SCALE GENOMIC DNA]</scope>
</reference>
<dbReference type="EMBL" id="FZQP02001059">
    <property type="protein sequence ID" value="VVC91443.1"/>
    <property type="molecule type" value="Genomic_DNA"/>
</dbReference>
<keyword evidence="2" id="KW-1185">Reference proteome</keyword>
<accession>A0A5E4Q2W7</accession>
<protein>
    <submittedName>
        <fullName evidence="1">Uncharacterized protein</fullName>
    </submittedName>
</protein>
<dbReference type="AlphaFoldDB" id="A0A5E4Q2W7"/>
<gene>
    <name evidence="1" type="ORF">LSINAPIS_LOCUS4114</name>
</gene>
<evidence type="ECO:0000313" key="2">
    <source>
        <dbReference type="Proteomes" id="UP000324832"/>
    </source>
</evidence>
<name>A0A5E4Q2W7_9NEOP</name>
<organism evidence="1 2">
    <name type="scientific">Leptidea sinapis</name>
    <dbReference type="NCBI Taxonomy" id="189913"/>
    <lineage>
        <taxon>Eukaryota</taxon>
        <taxon>Metazoa</taxon>
        <taxon>Ecdysozoa</taxon>
        <taxon>Arthropoda</taxon>
        <taxon>Hexapoda</taxon>
        <taxon>Insecta</taxon>
        <taxon>Pterygota</taxon>
        <taxon>Neoptera</taxon>
        <taxon>Endopterygota</taxon>
        <taxon>Lepidoptera</taxon>
        <taxon>Glossata</taxon>
        <taxon>Ditrysia</taxon>
        <taxon>Papilionoidea</taxon>
        <taxon>Pieridae</taxon>
        <taxon>Dismorphiinae</taxon>
        <taxon>Leptidea</taxon>
    </lineage>
</organism>